<dbReference type="NCBIfam" id="NF006053">
    <property type="entry name" value="PRK08201.1"/>
    <property type="match status" value="1"/>
</dbReference>
<organism evidence="5">
    <name type="scientific">marine metagenome</name>
    <dbReference type="NCBI Taxonomy" id="408172"/>
    <lineage>
        <taxon>unclassified sequences</taxon>
        <taxon>metagenomes</taxon>
        <taxon>ecological metagenomes</taxon>
    </lineage>
</organism>
<keyword evidence="1" id="KW-0645">Protease</keyword>
<evidence type="ECO:0000259" key="4">
    <source>
        <dbReference type="Pfam" id="PF07687"/>
    </source>
</evidence>
<evidence type="ECO:0000256" key="3">
    <source>
        <dbReference type="ARBA" id="ARBA00022801"/>
    </source>
</evidence>
<proteinExistence type="predicted"/>
<name>A0A382L2L1_9ZZZZ</name>
<dbReference type="Pfam" id="PF07687">
    <property type="entry name" value="M20_dimer"/>
    <property type="match status" value="1"/>
</dbReference>
<protein>
    <recommendedName>
        <fullName evidence="4">Peptidase M20 dimerisation domain-containing protein</fullName>
    </recommendedName>
</protein>
<feature type="non-terminal residue" evidence="5">
    <location>
        <position position="409"/>
    </location>
</feature>
<evidence type="ECO:0000256" key="2">
    <source>
        <dbReference type="ARBA" id="ARBA00022723"/>
    </source>
</evidence>
<dbReference type="EMBL" id="UINC01083898">
    <property type="protein sequence ID" value="SVC30043.1"/>
    <property type="molecule type" value="Genomic_DNA"/>
</dbReference>
<reference evidence="5" key="1">
    <citation type="submission" date="2018-05" db="EMBL/GenBank/DDBJ databases">
        <authorList>
            <person name="Lanie J.A."/>
            <person name="Ng W.-L."/>
            <person name="Kazmierczak K.M."/>
            <person name="Andrzejewski T.M."/>
            <person name="Davidsen T.M."/>
            <person name="Wayne K.J."/>
            <person name="Tettelin H."/>
            <person name="Glass J.I."/>
            <person name="Rusch D."/>
            <person name="Podicherti R."/>
            <person name="Tsui H.-C.T."/>
            <person name="Winkler M.E."/>
        </authorList>
    </citation>
    <scope>NUCLEOTIDE SEQUENCE</scope>
</reference>
<feature type="domain" description="Peptidase M20 dimerisation" evidence="4">
    <location>
        <begin position="185"/>
        <end position="344"/>
    </location>
</feature>
<gene>
    <name evidence="5" type="ORF">METZ01_LOCUS282897</name>
</gene>
<dbReference type="GO" id="GO:0008233">
    <property type="term" value="F:peptidase activity"/>
    <property type="evidence" value="ECO:0007669"/>
    <property type="project" value="UniProtKB-KW"/>
</dbReference>
<sequence>IDERKELNLQELIELLKIPSVSTDPKLAGEVGNCARRMGELMAEAGLETEIFETDGHPIVYGERLEAPGAPTVLVYGHYDVQPSDPDDEWESPPFEPTERDGYLFARGATDDKGQFYALIKGIQASREVNGKLPCNVKVLCEGEEEVGSPNLDPFIRKELDRLACDIVFISDCSQFGIDMPAITYGLKGLCYLEVFVRGPATDLHSGSFGGAVANPANVLTCLMAACQGPDGKIAIPGFYDDVRPLEDWEREMMAELPFDEEEFRKSVGAVKVFGEAGYTTLERKGARPTLDINGMISGFTGEGAKTVLPATASCKFSMRLVPDQDHEKIATLVCDFLNEIAPDTVEIEVRPHHGASPVIVSRDGAAVKAAEKALETGFGRQPVFVREGGSIPVVNTFQEALGAESLLI</sequence>
<dbReference type="PANTHER" id="PTHR43270">
    <property type="entry name" value="BETA-ALA-HIS DIPEPTIDASE"/>
    <property type="match status" value="1"/>
</dbReference>
<evidence type="ECO:0000313" key="5">
    <source>
        <dbReference type="EMBL" id="SVC30043.1"/>
    </source>
</evidence>
<dbReference type="PANTHER" id="PTHR43270:SF12">
    <property type="entry name" value="SUCCINYL-DIAMINOPIMELATE DESUCCINYLASE"/>
    <property type="match status" value="1"/>
</dbReference>
<dbReference type="Gene3D" id="3.40.630.10">
    <property type="entry name" value="Zn peptidases"/>
    <property type="match status" value="1"/>
</dbReference>
<dbReference type="SUPFAM" id="SSF53187">
    <property type="entry name" value="Zn-dependent exopeptidases"/>
    <property type="match status" value="1"/>
</dbReference>
<accession>A0A382L2L1</accession>
<keyword evidence="3" id="KW-0378">Hydrolase</keyword>
<dbReference type="Pfam" id="PF01546">
    <property type="entry name" value="Peptidase_M20"/>
    <property type="match status" value="1"/>
</dbReference>
<dbReference type="InterPro" id="IPR051458">
    <property type="entry name" value="Cyt/Met_Dipeptidase"/>
</dbReference>
<feature type="non-terminal residue" evidence="5">
    <location>
        <position position="1"/>
    </location>
</feature>
<dbReference type="NCBIfam" id="NF006579">
    <property type="entry name" value="PRK09104.1"/>
    <property type="match status" value="1"/>
</dbReference>
<evidence type="ECO:0000256" key="1">
    <source>
        <dbReference type="ARBA" id="ARBA00022670"/>
    </source>
</evidence>
<keyword evidence="2" id="KW-0479">Metal-binding</keyword>
<dbReference type="AlphaFoldDB" id="A0A382L2L1"/>
<dbReference type="Gene3D" id="3.30.70.360">
    <property type="match status" value="1"/>
</dbReference>
<dbReference type="InterPro" id="IPR011650">
    <property type="entry name" value="Peptidase_M20_dimer"/>
</dbReference>
<dbReference type="InterPro" id="IPR002933">
    <property type="entry name" value="Peptidase_M20"/>
</dbReference>
<dbReference type="GO" id="GO:0006508">
    <property type="term" value="P:proteolysis"/>
    <property type="evidence" value="ECO:0007669"/>
    <property type="project" value="UniProtKB-KW"/>
</dbReference>
<dbReference type="GO" id="GO:0046872">
    <property type="term" value="F:metal ion binding"/>
    <property type="evidence" value="ECO:0007669"/>
    <property type="project" value="UniProtKB-KW"/>
</dbReference>